<dbReference type="OrthoDB" id="6108017at2759"/>
<evidence type="ECO:0000313" key="3">
    <source>
        <dbReference type="Proteomes" id="UP000541444"/>
    </source>
</evidence>
<accession>A0A7J7P582</accession>
<dbReference type="Pfam" id="PF01843">
    <property type="entry name" value="DIL"/>
    <property type="match status" value="1"/>
</dbReference>
<feature type="non-terminal residue" evidence="2">
    <location>
        <position position="1"/>
    </location>
</feature>
<name>A0A7J7P582_9MAGN</name>
<dbReference type="PANTHER" id="PTHR16027:SF6">
    <property type="entry name" value="DILUTE DOMAIN-CONTAINING PROTEIN"/>
    <property type="match status" value="1"/>
</dbReference>
<keyword evidence="3" id="KW-1185">Reference proteome</keyword>
<dbReference type="PANTHER" id="PTHR16027">
    <property type="entry name" value="DILUTE DOMAIN-CONTAINING PROTEIN YPR089W"/>
    <property type="match status" value="1"/>
</dbReference>
<reference evidence="2 3" key="1">
    <citation type="journal article" date="2020" name="IScience">
        <title>Genome Sequencing of the Endangered Kingdonia uniflora (Circaeasteraceae, Ranunculales) Reveals Potential Mechanisms of Evolutionary Specialization.</title>
        <authorList>
            <person name="Sun Y."/>
            <person name="Deng T."/>
            <person name="Zhang A."/>
            <person name="Moore M.J."/>
            <person name="Landis J.B."/>
            <person name="Lin N."/>
            <person name="Zhang H."/>
            <person name="Zhang X."/>
            <person name="Huang J."/>
            <person name="Zhang X."/>
            <person name="Sun H."/>
            <person name="Wang H."/>
        </authorList>
    </citation>
    <scope>NUCLEOTIDE SEQUENCE [LARGE SCALE GENOMIC DNA]</scope>
    <source>
        <strain evidence="2">TB1705</strain>
        <tissue evidence="2">Leaf</tissue>
    </source>
</reference>
<feature type="domain" description="Dilute" evidence="1">
    <location>
        <begin position="12"/>
        <end position="146"/>
    </location>
</feature>
<dbReference type="Proteomes" id="UP000541444">
    <property type="component" value="Unassembled WGS sequence"/>
</dbReference>
<organism evidence="2 3">
    <name type="scientific">Kingdonia uniflora</name>
    <dbReference type="NCBI Taxonomy" id="39325"/>
    <lineage>
        <taxon>Eukaryota</taxon>
        <taxon>Viridiplantae</taxon>
        <taxon>Streptophyta</taxon>
        <taxon>Embryophyta</taxon>
        <taxon>Tracheophyta</taxon>
        <taxon>Spermatophyta</taxon>
        <taxon>Magnoliopsida</taxon>
        <taxon>Ranunculales</taxon>
        <taxon>Circaeasteraceae</taxon>
        <taxon>Kingdonia</taxon>
    </lineage>
</organism>
<dbReference type="InterPro" id="IPR052072">
    <property type="entry name" value="Vascular_dev_regulator"/>
</dbReference>
<sequence length="146" mass="16592">SDADEAKTQENAKLQSALEEMLLQFKETKAMLTIKVVSLAKKLQPSVTIVEVLLFVGRVAKRLLLRRECCTFSNGEYVKARLVELELWCVQVKEEYAGSSWDELKHIRQAVGFLLEALPAIRGTDQLGSNLKVFPINFLNNDKRLR</sequence>
<proteinExistence type="predicted"/>
<gene>
    <name evidence="2" type="ORF">GIB67_024454</name>
</gene>
<dbReference type="AlphaFoldDB" id="A0A7J7P582"/>
<evidence type="ECO:0000259" key="1">
    <source>
        <dbReference type="PROSITE" id="PS51126"/>
    </source>
</evidence>
<dbReference type="InterPro" id="IPR002710">
    <property type="entry name" value="Dilute_dom"/>
</dbReference>
<protein>
    <recommendedName>
        <fullName evidence="1">Dilute domain-containing protein</fullName>
    </recommendedName>
</protein>
<comment type="caution">
    <text evidence="2">The sequence shown here is derived from an EMBL/GenBank/DDBJ whole genome shotgun (WGS) entry which is preliminary data.</text>
</comment>
<evidence type="ECO:0000313" key="2">
    <source>
        <dbReference type="EMBL" id="KAF6174432.1"/>
    </source>
</evidence>
<dbReference type="PROSITE" id="PS51126">
    <property type="entry name" value="DILUTE"/>
    <property type="match status" value="1"/>
</dbReference>
<dbReference type="EMBL" id="JACGCM010000267">
    <property type="protein sequence ID" value="KAF6174432.1"/>
    <property type="molecule type" value="Genomic_DNA"/>
</dbReference>